<keyword evidence="14" id="KW-0067">ATP-binding</keyword>
<evidence type="ECO:0000256" key="10">
    <source>
        <dbReference type="ARBA" id="ARBA00022573"/>
    </source>
</evidence>
<comment type="pathway">
    <text evidence="6">Cofactor biosynthesis; adenosylcobalamin biosynthesis; adenosylcobalamin from cob(II)yrinate a,c-diamide: step 5/7.</text>
</comment>
<keyword evidence="19" id="KW-0548">Nucleotidyltransferase</keyword>
<dbReference type="UniPathway" id="UPA00148">
    <property type="reaction ID" value="UER00236"/>
</dbReference>
<evidence type="ECO:0000256" key="15">
    <source>
        <dbReference type="ARBA" id="ARBA00023134"/>
    </source>
</evidence>
<dbReference type="EMBL" id="FNLM01000034">
    <property type="protein sequence ID" value="SDU60721.1"/>
    <property type="molecule type" value="Genomic_DNA"/>
</dbReference>
<dbReference type="GO" id="GO:0008820">
    <property type="term" value="F:cobinamide phosphate guanylyltransferase activity"/>
    <property type="evidence" value="ECO:0007669"/>
    <property type="project" value="UniProtKB-EC"/>
</dbReference>
<evidence type="ECO:0000256" key="13">
    <source>
        <dbReference type="ARBA" id="ARBA00022777"/>
    </source>
</evidence>
<dbReference type="InterPro" id="IPR003203">
    <property type="entry name" value="CobU/CobP"/>
</dbReference>
<dbReference type="InterPro" id="IPR001279">
    <property type="entry name" value="Metallo-B-lactamas"/>
</dbReference>
<keyword evidence="12" id="KW-0547">Nucleotide-binding</keyword>
<evidence type="ECO:0000313" key="19">
    <source>
        <dbReference type="EMBL" id="SDU60721.1"/>
    </source>
</evidence>
<dbReference type="SUPFAM" id="SSF52540">
    <property type="entry name" value="P-loop containing nucleoside triphosphate hydrolases"/>
    <property type="match status" value="1"/>
</dbReference>
<dbReference type="GO" id="GO:0043752">
    <property type="term" value="F:adenosylcobinamide kinase activity"/>
    <property type="evidence" value="ECO:0007669"/>
    <property type="project" value="UniProtKB-EC"/>
</dbReference>
<dbReference type="SMART" id="SM00849">
    <property type="entry name" value="Lactamase_B"/>
    <property type="match status" value="1"/>
</dbReference>
<dbReference type="PANTHER" id="PTHR34848:SF1">
    <property type="entry name" value="BIFUNCTIONAL ADENOSYLCOBALAMIN BIOSYNTHESIS PROTEIN COBU"/>
    <property type="match status" value="1"/>
</dbReference>
<dbReference type="STRING" id="158898.SAMN04488548_1342580"/>
<organism evidence="19 20">
    <name type="scientific">Gordonia westfalica</name>
    <dbReference type="NCBI Taxonomy" id="158898"/>
    <lineage>
        <taxon>Bacteria</taxon>
        <taxon>Bacillati</taxon>
        <taxon>Actinomycetota</taxon>
        <taxon>Actinomycetes</taxon>
        <taxon>Mycobacteriales</taxon>
        <taxon>Gordoniaceae</taxon>
        <taxon>Gordonia</taxon>
    </lineage>
</organism>
<evidence type="ECO:0000313" key="20">
    <source>
        <dbReference type="Proteomes" id="UP000183180"/>
    </source>
</evidence>
<feature type="domain" description="Metallo-beta-lactamase" evidence="18">
    <location>
        <begin position="35"/>
        <end position="206"/>
    </location>
</feature>
<comment type="pathway">
    <text evidence="5">Cofactor biosynthesis; adenosylcobalamin biosynthesis; adenosylcobalamin from cob(II)yrinate a,c-diamide: step 6/7.</text>
</comment>
<evidence type="ECO:0000256" key="6">
    <source>
        <dbReference type="ARBA" id="ARBA00005159"/>
    </source>
</evidence>
<accession>A0A1H2JWY2</accession>
<evidence type="ECO:0000256" key="9">
    <source>
        <dbReference type="ARBA" id="ARBA00012523"/>
    </source>
</evidence>
<dbReference type="GO" id="GO:0009236">
    <property type="term" value="P:cobalamin biosynthetic process"/>
    <property type="evidence" value="ECO:0007669"/>
    <property type="project" value="UniProtKB-UniPathway"/>
</dbReference>
<keyword evidence="10" id="KW-0169">Cobalamin biosynthesis</keyword>
<evidence type="ECO:0000256" key="11">
    <source>
        <dbReference type="ARBA" id="ARBA00022679"/>
    </source>
</evidence>
<proteinExistence type="inferred from homology"/>
<protein>
    <recommendedName>
        <fullName evidence="16">Adenosylcobinamide kinase</fullName>
        <ecNumber evidence="8">2.7.1.156</ecNumber>
        <ecNumber evidence="9">2.7.7.62</ecNumber>
    </recommendedName>
    <alternativeName>
        <fullName evidence="17">Adenosylcobinamide-phosphate guanylyltransferase</fullName>
    </alternativeName>
</protein>
<dbReference type="Pfam" id="PF02283">
    <property type="entry name" value="CobU"/>
    <property type="match status" value="1"/>
</dbReference>
<dbReference type="SUPFAM" id="SSF56281">
    <property type="entry name" value="Metallo-hydrolase/oxidoreductase"/>
    <property type="match status" value="1"/>
</dbReference>
<gene>
    <name evidence="19" type="ORF">SAMN04488548_1342580</name>
</gene>
<dbReference type="RefSeq" id="WP_074851130.1">
    <property type="nucleotide sequence ID" value="NZ_FNLM01000034.1"/>
</dbReference>
<dbReference type="Gene3D" id="3.40.50.300">
    <property type="entry name" value="P-loop containing nucleotide triphosphate hydrolases"/>
    <property type="match status" value="1"/>
</dbReference>
<comment type="function">
    <text evidence="4">Catalyzes ATP-dependent phosphorylation of adenosylcobinamide and addition of GMP to adenosylcobinamide phosphate.</text>
</comment>
<dbReference type="GO" id="GO:0005524">
    <property type="term" value="F:ATP binding"/>
    <property type="evidence" value="ECO:0007669"/>
    <property type="project" value="UniProtKB-KW"/>
</dbReference>
<dbReference type="InterPro" id="IPR027417">
    <property type="entry name" value="P-loop_NTPase"/>
</dbReference>
<dbReference type="GO" id="GO:0005525">
    <property type="term" value="F:GTP binding"/>
    <property type="evidence" value="ECO:0007669"/>
    <property type="project" value="UniProtKB-KW"/>
</dbReference>
<dbReference type="EC" id="2.7.7.62" evidence="9"/>
<reference evidence="19 20" key="1">
    <citation type="submission" date="2016-10" db="EMBL/GenBank/DDBJ databases">
        <authorList>
            <person name="de Groot N.N."/>
        </authorList>
    </citation>
    <scope>NUCLEOTIDE SEQUENCE [LARGE SCALE GENOMIC DNA]</scope>
    <source>
        <strain evidence="19 20">DSM 44215</strain>
    </source>
</reference>
<dbReference type="AlphaFoldDB" id="A0A1H2JWY2"/>
<keyword evidence="13 19" id="KW-0418">Kinase</keyword>
<evidence type="ECO:0000259" key="18">
    <source>
        <dbReference type="SMART" id="SM00849"/>
    </source>
</evidence>
<evidence type="ECO:0000256" key="4">
    <source>
        <dbReference type="ARBA" id="ARBA00003889"/>
    </source>
</evidence>
<evidence type="ECO:0000256" key="7">
    <source>
        <dbReference type="ARBA" id="ARBA00007490"/>
    </source>
</evidence>
<evidence type="ECO:0000256" key="2">
    <source>
        <dbReference type="ARBA" id="ARBA00000711"/>
    </source>
</evidence>
<comment type="catalytic activity">
    <reaction evidence="2">
        <text>adenosylcob(III)inamide phosphate + GTP + H(+) = adenosylcob(III)inamide-GDP + diphosphate</text>
        <dbReference type="Rhea" id="RHEA:22712"/>
        <dbReference type="ChEBI" id="CHEBI:15378"/>
        <dbReference type="ChEBI" id="CHEBI:33019"/>
        <dbReference type="ChEBI" id="CHEBI:37565"/>
        <dbReference type="ChEBI" id="CHEBI:58502"/>
        <dbReference type="ChEBI" id="CHEBI:60487"/>
        <dbReference type="EC" id="2.7.7.62"/>
    </reaction>
</comment>
<dbReference type="Pfam" id="PF12706">
    <property type="entry name" value="Lactamase_B_2"/>
    <property type="match status" value="1"/>
</dbReference>
<name>A0A1H2JWY2_9ACTN</name>
<sequence length="443" mass="47076">MRITLLGTGAADGWPNAFCRCGSCADARRRRDFRAQTAALVDDVLMLDFGPDAPGSAVRQGVSLAGVRHVLITHAHADHLAPQSLLFRSWVEGAGELELIGPADALDQCRPWVGPDSPVRFTPVAAGARLPVGDFDVRVLPAQHKVFREGDAVLYDVTGPDGTRLLWATDTGVWPGDRIDAVAGAGFDAVFLEETFGDREDLSDGHLGLAGFGTMVEALREVGAIVDSTDVVAVHLGHHNPPVGALRERLRGLGARPGHDGEVLEMGKPGQRRTFVTGGARSGKSRYAEGLLAGIDDVVYVAAGGPRTGDPDWDRRVELHRGRRPESWTTVEDTDVAGVLRSARHPVLVDCLGTWLAARIDHHSAWETGDLDGIRSDVDDLLVAWRACAVPVVAVSNEVGSGVVPATASGRLFRDELGRLNAGIAGLSDEVVLMVAGQAVTIR</sequence>
<keyword evidence="15" id="KW-0342">GTP-binding</keyword>
<evidence type="ECO:0000256" key="3">
    <source>
        <dbReference type="ARBA" id="ARBA00001522"/>
    </source>
</evidence>
<keyword evidence="11 19" id="KW-0808">Transferase</keyword>
<evidence type="ECO:0000256" key="8">
    <source>
        <dbReference type="ARBA" id="ARBA00012016"/>
    </source>
</evidence>
<comment type="catalytic activity">
    <reaction evidence="1">
        <text>adenosylcob(III)inamide + ATP = adenosylcob(III)inamide phosphate + ADP + H(+)</text>
        <dbReference type="Rhea" id="RHEA:15769"/>
        <dbReference type="ChEBI" id="CHEBI:2480"/>
        <dbReference type="ChEBI" id="CHEBI:15378"/>
        <dbReference type="ChEBI" id="CHEBI:30616"/>
        <dbReference type="ChEBI" id="CHEBI:58502"/>
        <dbReference type="ChEBI" id="CHEBI:456216"/>
        <dbReference type="EC" id="2.7.1.156"/>
    </reaction>
</comment>
<evidence type="ECO:0000256" key="17">
    <source>
        <dbReference type="ARBA" id="ARBA00030571"/>
    </source>
</evidence>
<dbReference type="OrthoDB" id="9788370at2"/>
<dbReference type="PANTHER" id="PTHR34848">
    <property type="match status" value="1"/>
</dbReference>
<dbReference type="Gene3D" id="3.60.15.10">
    <property type="entry name" value="Ribonuclease Z/Hydroxyacylglutathione hydrolase-like"/>
    <property type="match status" value="1"/>
</dbReference>
<dbReference type="InterPro" id="IPR036866">
    <property type="entry name" value="RibonucZ/Hydroxyglut_hydro"/>
</dbReference>
<dbReference type="CDD" id="cd00544">
    <property type="entry name" value="CobU"/>
    <property type="match status" value="1"/>
</dbReference>
<dbReference type="EC" id="2.7.1.156" evidence="8"/>
<comment type="similarity">
    <text evidence="7">Belongs to the CobU/CobP family.</text>
</comment>
<evidence type="ECO:0000256" key="16">
    <source>
        <dbReference type="ARBA" id="ARBA00029570"/>
    </source>
</evidence>
<evidence type="ECO:0000256" key="14">
    <source>
        <dbReference type="ARBA" id="ARBA00022840"/>
    </source>
</evidence>
<dbReference type="Proteomes" id="UP000183180">
    <property type="component" value="Unassembled WGS sequence"/>
</dbReference>
<evidence type="ECO:0000256" key="5">
    <source>
        <dbReference type="ARBA" id="ARBA00004692"/>
    </source>
</evidence>
<evidence type="ECO:0000256" key="12">
    <source>
        <dbReference type="ARBA" id="ARBA00022741"/>
    </source>
</evidence>
<evidence type="ECO:0000256" key="1">
    <source>
        <dbReference type="ARBA" id="ARBA00000312"/>
    </source>
</evidence>
<comment type="catalytic activity">
    <reaction evidence="3">
        <text>adenosylcob(III)inamide + GTP = adenosylcob(III)inamide phosphate + GDP + H(+)</text>
        <dbReference type="Rhea" id="RHEA:15765"/>
        <dbReference type="ChEBI" id="CHEBI:2480"/>
        <dbReference type="ChEBI" id="CHEBI:15378"/>
        <dbReference type="ChEBI" id="CHEBI:37565"/>
        <dbReference type="ChEBI" id="CHEBI:58189"/>
        <dbReference type="ChEBI" id="CHEBI:58502"/>
        <dbReference type="EC" id="2.7.1.156"/>
    </reaction>
</comment>